<dbReference type="OrthoDB" id="9801500at2"/>
<proteinExistence type="predicted"/>
<comment type="caution">
    <text evidence="2">The sequence shown here is derived from an EMBL/GenBank/DDBJ whole genome shotgun (WGS) entry which is preliminary data.</text>
</comment>
<accession>A0A178K7W9</accession>
<evidence type="ECO:0000313" key="2">
    <source>
        <dbReference type="EMBL" id="OAN13217.1"/>
    </source>
</evidence>
<organism evidence="2 3">
    <name type="scientific">Photobacterium jeanii</name>
    <dbReference type="NCBI Taxonomy" id="858640"/>
    <lineage>
        <taxon>Bacteria</taxon>
        <taxon>Pseudomonadati</taxon>
        <taxon>Pseudomonadota</taxon>
        <taxon>Gammaproteobacteria</taxon>
        <taxon>Vibrionales</taxon>
        <taxon>Vibrionaceae</taxon>
        <taxon>Photobacterium</taxon>
    </lineage>
</organism>
<evidence type="ECO:0000313" key="3">
    <source>
        <dbReference type="Proteomes" id="UP000078503"/>
    </source>
</evidence>
<protein>
    <submittedName>
        <fullName evidence="2">Uncharacterized protein</fullName>
    </submittedName>
</protein>
<dbReference type="InterPro" id="IPR003787">
    <property type="entry name" value="Sulphur_relay_DsrE/F-like"/>
</dbReference>
<comment type="function">
    <text evidence="1">Could be part of a sulfur-relay system.</text>
</comment>
<dbReference type="Proteomes" id="UP000078503">
    <property type="component" value="Unassembled WGS sequence"/>
</dbReference>
<dbReference type="RefSeq" id="WP_068333487.1">
    <property type="nucleotide sequence ID" value="NZ_LVHF01000029.1"/>
</dbReference>
<dbReference type="EMBL" id="LVHF01000029">
    <property type="protein sequence ID" value="OAN13217.1"/>
    <property type="molecule type" value="Genomic_DNA"/>
</dbReference>
<reference evidence="2 3" key="1">
    <citation type="submission" date="2016-03" db="EMBL/GenBank/DDBJ databases">
        <title>Photobacterium proteolyticum sp. nov. a protease producing bacterium isolated from ocean sediments of Laizhou Bay.</title>
        <authorList>
            <person name="Li Y."/>
        </authorList>
    </citation>
    <scope>NUCLEOTIDE SEQUENCE [LARGE SCALE GENOMIC DNA]</scope>
    <source>
        <strain evidence="2 3">R-40508</strain>
    </source>
</reference>
<gene>
    <name evidence="2" type="ORF">A3K86_16300</name>
</gene>
<dbReference type="SUPFAM" id="SSF75169">
    <property type="entry name" value="DsrEFH-like"/>
    <property type="match status" value="1"/>
</dbReference>
<sequence length="187" mass="20213">MHNKIDVRGIQLDQALTLLEQALTAEKHASLEIQSSEQENTTALLKALAEHGASCEVLQAEEGQTIIASFAAEQVMKQKSYVVGSDTLGKGDDVIGHKLMNAFFNVSSDYEQAPASIFFMNTAAKLCVEGADALAALQKLEEKGTEIIVCGTCLDFFGIKDKLAVGRIGTMHDLIGIYHNQKEVISL</sequence>
<dbReference type="Pfam" id="PF02635">
    <property type="entry name" value="DsrE"/>
    <property type="match status" value="1"/>
</dbReference>
<dbReference type="STRING" id="858640.A3K86_16300"/>
<name>A0A178K7W9_9GAMM</name>
<dbReference type="InterPro" id="IPR027396">
    <property type="entry name" value="DsrEFH-like"/>
</dbReference>
<evidence type="ECO:0000256" key="1">
    <source>
        <dbReference type="ARBA" id="ARBA00002850"/>
    </source>
</evidence>
<keyword evidence="3" id="KW-1185">Reference proteome</keyword>
<dbReference type="InterPro" id="IPR019870">
    <property type="entry name" value="Se_metab_YedF"/>
</dbReference>
<dbReference type="NCBIfam" id="TIGR03527">
    <property type="entry name" value="selenium_YedF"/>
    <property type="match status" value="1"/>
</dbReference>
<dbReference type="AlphaFoldDB" id="A0A178K7W9"/>